<dbReference type="Gene3D" id="1.20.120.520">
    <property type="entry name" value="nmb1532 protein domain like"/>
    <property type="match status" value="1"/>
</dbReference>
<dbReference type="AlphaFoldDB" id="A0A3N1CQS5"/>
<sequence>MTSEIRPPAVRPRTAGQPEADLTTFAIIHRAMRGEARRLAALTAEQGDLPFPAEREAALQRHLDHLLHEIHSHHAREDAIVWPVLVASAGAAIDLGPLTEDHAAIDPCLDRIRATRGVARATALADLRDLLDEHITEEEASVFPVLRRYVSKDDWDRCEKEIAKGPFGQMKWVVPLIAAYSTPPELAHLLKEAGPVMRLILRLTRPSFTRLSRAVYGA</sequence>
<protein>
    <submittedName>
        <fullName evidence="2">Hemerythrin HHE cation binding domain-containing protein</fullName>
    </submittedName>
</protein>
<evidence type="ECO:0000313" key="2">
    <source>
        <dbReference type="EMBL" id="ROO83653.1"/>
    </source>
</evidence>
<organism evidence="2 3">
    <name type="scientific">Actinocorallia herbida</name>
    <dbReference type="NCBI Taxonomy" id="58109"/>
    <lineage>
        <taxon>Bacteria</taxon>
        <taxon>Bacillati</taxon>
        <taxon>Actinomycetota</taxon>
        <taxon>Actinomycetes</taxon>
        <taxon>Streptosporangiales</taxon>
        <taxon>Thermomonosporaceae</taxon>
        <taxon>Actinocorallia</taxon>
    </lineage>
</organism>
<proteinExistence type="predicted"/>
<accession>A0A3N1CQS5</accession>
<dbReference type="EMBL" id="RJKE01000001">
    <property type="protein sequence ID" value="ROO83653.1"/>
    <property type="molecule type" value="Genomic_DNA"/>
</dbReference>
<keyword evidence="3" id="KW-1185">Reference proteome</keyword>
<reference evidence="2 3" key="1">
    <citation type="submission" date="2018-11" db="EMBL/GenBank/DDBJ databases">
        <title>Sequencing the genomes of 1000 actinobacteria strains.</title>
        <authorList>
            <person name="Klenk H.-P."/>
        </authorList>
    </citation>
    <scope>NUCLEOTIDE SEQUENCE [LARGE SCALE GENOMIC DNA]</scope>
    <source>
        <strain evidence="2 3">DSM 44254</strain>
    </source>
</reference>
<dbReference type="Pfam" id="PF01814">
    <property type="entry name" value="Hemerythrin"/>
    <property type="match status" value="1"/>
</dbReference>
<dbReference type="RefSeq" id="WP_123662974.1">
    <property type="nucleotide sequence ID" value="NZ_RJKE01000001.1"/>
</dbReference>
<evidence type="ECO:0000259" key="1">
    <source>
        <dbReference type="Pfam" id="PF01814"/>
    </source>
</evidence>
<dbReference type="InterPro" id="IPR012312">
    <property type="entry name" value="Hemerythrin-like"/>
</dbReference>
<dbReference type="CDD" id="cd12108">
    <property type="entry name" value="Hr-like"/>
    <property type="match status" value="1"/>
</dbReference>
<dbReference type="OrthoDB" id="5197650at2"/>
<dbReference type="Proteomes" id="UP000272400">
    <property type="component" value="Unassembled WGS sequence"/>
</dbReference>
<name>A0A3N1CQS5_9ACTN</name>
<feature type="domain" description="Hemerythrin-like" evidence="1">
    <location>
        <begin position="29"/>
        <end position="146"/>
    </location>
</feature>
<evidence type="ECO:0000313" key="3">
    <source>
        <dbReference type="Proteomes" id="UP000272400"/>
    </source>
</evidence>
<gene>
    <name evidence="2" type="ORF">EDD29_1160</name>
</gene>
<comment type="caution">
    <text evidence="2">The sequence shown here is derived from an EMBL/GenBank/DDBJ whole genome shotgun (WGS) entry which is preliminary data.</text>
</comment>